<dbReference type="AlphaFoldDB" id="A0A482VH09"/>
<comment type="caution">
    <text evidence="2">The sequence shown here is derived from an EMBL/GenBank/DDBJ whole genome shotgun (WGS) entry which is preliminary data.</text>
</comment>
<dbReference type="Proteomes" id="UP000292052">
    <property type="component" value="Unassembled WGS sequence"/>
</dbReference>
<dbReference type="SUPFAM" id="SSF57889">
    <property type="entry name" value="Cysteine-rich domain"/>
    <property type="match status" value="1"/>
</dbReference>
<protein>
    <submittedName>
        <fullName evidence="2">DDE Tnp 1 7 domain containing protein</fullName>
    </submittedName>
</protein>
<reference evidence="2 3" key="1">
    <citation type="submission" date="2017-03" db="EMBL/GenBank/DDBJ databases">
        <title>Genome of the blue death feigning beetle - Asbolus verrucosus.</title>
        <authorList>
            <person name="Rider S.D."/>
        </authorList>
    </citation>
    <scope>NUCLEOTIDE SEQUENCE [LARGE SCALE GENOMIC DNA]</scope>
    <source>
        <strain evidence="2">Butters</strain>
        <tissue evidence="2">Head and leg muscle</tissue>
    </source>
</reference>
<organism evidence="2 3">
    <name type="scientific">Asbolus verrucosus</name>
    <name type="common">Desert ironclad beetle</name>
    <dbReference type="NCBI Taxonomy" id="1661398"/>
    <lineage>
        <taxon>Eukaryota</taxon>
        <taxon>Metazoa</taxon>
        <taxon>Ecdysozoa</taxon>
        <taxon>Arthropoda</taxon>
        <taxon>Hexapoda</taxon>
        <taxon>Insecta</taxon>
        <taxon>Pterygota</taxon>
        <taxon>Neoptera</taxon>
        <taxon>Endopterygota</taxon>
        <taxon>Coleoptera</taxon>
        <taxon>Polyphaga</taxon>
        <taxon>Cucujiformia</taxon>
        <taxon>Tenebrionidae</taxon>
        <taxon>Pimeliinae</taxon>
        <taxon>Asbolus</taxon>
    </lineage>
</organism>
<evidence type="ECO:0000313" key="2">
    <source>
        <dbReference type="EMBL" id="RZC32125.1"/>
    </source>
</evidence>
<proteinExistence type="predicted"/>
<dbReference type="OrthoDB" id="8300647at2759"/>
<gene>
    <name evidence="2" type="ORF">BDFB_013477</name>
</gene>
<evidence type="ECO:0000259" key="1">
    <source>
        <dbReference type="Pfam" id="PF13843"/>
    </source>
</evidence>
<dbReference type="EMBL" id="QDEB01100049">
    <property type="protein sequence ID" value="RZC32125.1"/>
    <property type="molecule type" value="Genomic_DNA"/>
</dbReference>
<dbReference type="PANTHER" id="PTHR47272">
    <property type="entry name" value="DDE_TNP_1_7 DOMAIN-CONTAINING PROTEIN"/>
    <property type="match status" value="1"/>
</dbReference>
<feature type="non-terminal residue" evidence="2">
    <location>
        <position position="162"/>
    </location>
</feature>
<evidence type="ECO:0000313" key="3">
    <source>
        <dbReference type="Proteomes" id="UP000292052"/>
    </source>
</evidence>
<dbReference type="Pfam" id="PF13843">
    <property type="entry name" value="DDE_Tnp_1_7"/>
    <property type="match status" value="1"/>
</dbReference>
<feature type="domain" description="PiggyBac transposable element-derived protein" evidence="1">
    <location>
        <begin position="18"/>
        <end position="86"/>
    </location>
</feature>
<keyword evidence="3" id="KW-1185">Reference proteome</keyword>
<dbReference type="PANTHER" id="PTHR47272:SF2">
    <property type="entry name" value="PIGGYBAC TRANSPOSABLE ELEMENT-DERIVED PROTEIN 3-LIKE"/>
    <property type="match status" value="1"/>
</dbReference>
<dbReference type="InterPro" id="IPR046349">
    <property type="entry name" value="C1-like_sf"/>
</dbReference>
<name>A0A482VH09_ASBVE</name>
<sequence length="162" mass="19065">MYWSKDEDKENIFLLTKKWCRILDVIRVKSLYVENLSDSAKRYNRKEHKEVLLPQPRVIYDYNKYMGGVDLHDNGVANYRIAIREQSDALSCEAMTNPSHGRPSKSALTEDIKFDNIGHLIIRETNSARKKCRLCKSNTIYLCKTCKVHQHPDCFERFHIKN</sequence>
<dbReference type="InterPro" id="IPR029526">
    <property type="entry name" value="PGBD"/>
</dbReference>
<accession>A0A482VH09</accession>